<reference evidence="6 7" key="1">
    <citation type="journal article" date="2018" name="Mol. Biol. Evol.">
        <title>Broad Genomic Sampling Reveals a Smut Pathogenic Ancestry of the Fungal Clade Ustilaginomycotina.</title>
        <authorList>
            <person name="Kijpornyongpan T."/>
            <person name="Mondo S.J."/>
            <person name="Barry K."/>
            <person name="Sandor L."/>
            <person name="Lee J."/>
            <person name="Lipzen A."/>
            <person name="Pangilinan J."/>
            <person name="LaButti K."/>
            <person name="Hainaut M."/>
            <person name="Henrissat B."/>
            <person name="Grigoriev I.V."/>
            <person name="Spatafora J.W."/>
            <person name="Aime M.C."/>
        </authorList>
    </citation>
    <scope>NUCLEOTIDE SEQUENCE [LARGE SCALE GENOMIC DNA]</scope>
    <source>
        <strain evidence="6 7">MCA 5214</strain>
    </source>
</reference>
<dbReference type="Gene3D" id="3.40.50.10490">
    <property type="entry name" value="Glucose-6-phosphate isomerase like protein, domain 1"/>
    <property type="match status" value="1"/>
</dbReference>
<dbReference type="PROSITE" id="PS00962">
    <property type="entry name" value="RIBOSOMAL_S2_1"/>
    <property type="match status" value="1"/>
</dbReference>
<feature type="compositionally biased region" description="Polar residues" evidence="5">
    <location>
        <begin position="45"/>
        <end position="61"/>
    </location>
</feature>
<dbReference type="RefSeq" id="XP_025360351.1">
    <property type="nucleotide sequence ID" value="XM_025504553.1"/>
</dbReference>
<keyword evidence="3 4" id="KW-0687">Ribonucleoprotein</keyword>
<dbReference type="InterPro" id="IPR018130">
    <property type="entry name" value="Ribosomal_uS2_CS"/>
</dbReference>
<accession>A0A316UKH7</accession>
<dbReference type="PROSITE" id="PS00963">
    <property type="entry name" value="RIBOSOMAL_S2_2"/>
    <property type="match status" value="1"/>
</dbReference>
<dbReference type="PANTHER" id="PTHR12534">
    <property type="entry name" value="30S RIBOSOMAL PROTEIN S2 PROKARYOTIC AND ORGANELLAR"/>
    <property type="match status" value="1"/>
</dbReference>
<keyword evidence="7" id="KW-1185">Reference proteome</keyword>
<feature type="region of interest" description="Disordered" evidence="5">
    <location>
        <begin position="326"/>
        <end position="355"/>
    </location>
</feature>
<dbReference type="InterPro" id="IPR001865">
    <property type="entry name" value="Ribosomal_uS2"/>
</dbReference>
<dbReference type="OrthoDB" id="2320368at2759"/>
<organism evidence="6 7">
    <name type="scientific">Jaminaea rosea</name>
    <dbReference type="NCBI Taxonomy" id="1569628"/>
    <lineage>
        <taxon>Eukaryota</taxon>
        <taxon>Fungi</taxon>
        <taxon>Dikarya</taxon>
        <taxon>Basidiomycota</taxon>
        <taxon>Ustilaginomycotina</taxon>
        <taxon>Exobasidiomycetes</taxon>
        <taxon>Microstromatales</taxon>
        <taxon>Microstromatales incertae sedis</taxon>
        <taxon>Jaminaea</taxon>
    </lineage>
</organism>
<dbReference type="GO" id="GO:0005763">
    <property type="term" value="C:mitochondrial small ribosomal subunit"/>
    <property type="evidence" value="ECO:0007669"/>
    <property type="project" value="TreeGrafter"/>
</dbReference>
<evidence type="ECO:0000256" key="3">
    <source>
        <dbReference type="ARBA" id="ARBA00023274"/>
    </source>
</evidence>
<dbReference type="InterPro" id="IPR005706">
    <property type="entry name" value="Ribosomal_uS2_bac/mit/plastid"/>
</dbReference>
<feature type="compositionally biased region" description="Low complexity" evidence="5">
    <location>
        <begin position="28"/>
        <end position="39"/>
    </location>
</feature>
<evidence type="ECO:0000313" key="6">
    <source>
        <dbReference type="EMBL" id="PWN25739.1"/>
    </source>
</evidence>
<dbReference type="AlphaFoldDB" id="A0A316UKH7"/>
<keyword evidence="2 4" id="KW-0689">Ribosomal protein</keyword>
<dbReference type="GO" id="GO:0006412">
    <property type="term" value="P:translation"/>
    <property type="evidence" value="ECO:0007669"/>
    <property type="project" value="InterPro"/>
</dbReference>
<dbReference type="EMBL" id="KZ819674">
    <property type="protein sequence ID" value="PWN25739.1"/>
    <property type="molecule type" value="Genomic_DNA"/>
</dbReference>
<proteinExistence type="inferred from homology"/>
<dbReference type="STRING" id="1569628.A0A316UKH7"/>
<sequence length="355" mass="38711">MRASSVAGPSRHTLQRCFSTSHTQAAATAATTTDAPAIAQRRQTRTTLSQLSDLGSTQTRASAWHPREMRTKPPSPREVTMSHLIAATAHVGHSMAKVTKAYQPWIYGTRHGIAQIDIERATLPALRRACRVVRDIVRNDGVVLIVGTQKDASPAVIAAAARMGSHGFHVTTERWTPGVLSNAPKILQRAIMGSMDDYIAQHKSNAAIGGQTAARDSPFADVNSEPSPSKLASQLLQPDVLIVLNPKNNLHAIREATALNIPTIGIVDTDVDPRIVTYPIPANDESLRALELIVGVLSKAGQEGLKDRKLLTDQWERDQVNHARRDKVKRRMAGEGIEAPREVQEEKARAEIFDD</sequence>
<name>A0A316UKH7_9BASI</name>
<dbReference type="PRINTS" id="PR00395">
    <property type="entry name" value="RIBOSOMALS2"/>
</dbReference>
<evidence type="ECO:0000313" key="7">
    <source>
        <dbReference type="Proteomes" id="UP000245884"/>
    </source>
</evidence>
<dbReference type="FunFam" id="3.40.50.10490:FF:000050">
    <property type="entry name" value="Related to MRP4-mitochondrial ribosomal protein, small subunit"/>
    <property type="match status" value="1"/>
</dbReference>
<dbReference type="InterPro" id="IPR023591">
    <property type="entry name" value="Ribosomal_uS2_flav_dom_sf"/>
</dbReference>
<dbReference type="GO" id="GO:0003735">
    <property type="term" value="F:structural constituent of ribosome"/>
    <property type="evidence" value="ECO:0007669"/>
    <property type="project" value="InterPro"/>
</dbReference>
<feature type="compositionally biased region" description="Basic and acidic residues" evidence="5">
    <location>
        <begin position="338"/>
        <end position="355"/>
    </location>
</feature>
<evidence type="ECO:0000256" key="4">
    <source>
        <dbReference type="RuleBase" id="RU003631"/>
    </source>
</evidence>
<dbReference type="Proteomes" id="UP000245884">
    <property type="component" value="Unassembled WGS sequence"/>
</dbReference>
<dbReference type="HAMAP" id="MF_00291_B">
    <property type="entry name" value="Ribosomal_uS2_B"/>
    <property type="match status" value="1"/>
</dbReference>
<dbReference type="CDD" id="cd01425">
    <property type="entry name" value="RPS2"/>
    <property type="match status" value="1"/>
</dbReference>
<protein>
    <submittedName>
        <fullName evidence="6">Ribosomal protein S2</fullName>
    </submittedName>
</protein>
<evidence type="ECO:0000256" key="5">
    <source>
        <dbReference type="SAM" id="MobiDB-lite"/>
    </source>
</evidence>
<dbReference type="GeneID" id="37026376"/>
<evidence type="ECO:0000256" key="1">
    <source>
        <dbReference type="ARBA" id="ARBA00006242"/>
    </source>
</evidence>
<comment type="similarity">
    <text evidence="1 4">Belongs to the universal ribosomal protein uS2 family.</text>
</comment>
<dbReference type="PANTHER" id="PTHR12534:SF0">
    <property type="entry name" value="SMALL RIBOSOMAL SUBUNIT PROTEIN US2M"/>
    <property type="match status" value="1"/>
</dbReference>
<dbReference type="Pfam" id="PF00318">
    <property type="entry name" value="Ribosomal_S2"/>
    <property type="match status" value="1"/>
</dbReference>
<dbReference type="SUPFAM" id="SSF52313">
    <property type="entry name" value="Ribosomal protein S2"/>
    <property type="match status" value="1"/>
</dbReference>
<feature type="region of interest" description="Disordered" evidence="5">
    <location>
        <begin position="28"/>
        <end position="77"/>
    </location>
</feature>
<evidence type="ECO:0000256" key="2">
    <source>
        <dbReference type="ARBA" id="ARBA00022980"/>
    </source>
</evidence>
<gene>
    <name evidence="6" type="ORF">BDZ90DRAFT_222976</name>
</gene>